<feature type="domain" description="RING-type" evidence="14">
    <location>
        <begin position="269"/>
        <end position="317"/>
    </location>
</feature>
<keyword evidence="6" id="KW-0479">Metal-binding</keyword>
<dbReference type="GO" id="GO:0061733">
    <property type="term" value="F:protein-lysine-acetyltransferase activity"/>
    <property type="evidence" value="ECO:0007669"/>
    <property type="project" value="TreeGrafter"/>
</dbReference>
<proteinExistence type="inferred from homology"/>
<dbReference type="Gene3D" id="1.50.40.10">
    <property type="entry name" value="Mitochondrial carrier domain"/>
    <property type="match status" value="1"/>
</dbReference>
<keyword evidence="10" id="KW-0539">Nucleus</keyword>
<gene>
    <name evidence="16" type="ORF">DYB36_003791</name>
</gene>
<dbReference type="GO" id="GO:0016020">
    <property type="term" value="C:membrane"/>
    <property type="evidence" value="ECO:0007669"/>
    <property type="project" value="UniProtKB-SubCell"/>
</dbReference>
<evidence type="ECO:0000313" key="16">
    <source>
        <dbReference type="EMBL" id="RHY07517.1"/>
    </source>
</evidence>
<evidence type="ECO:0000259" key="14">
    <source>
        <dbReference type="PROSITE" id="PS50089"/>
    </source>
</evidence>
<evidence type="ECO:0000256" key="6">
    <source>
        <dbReference type="ARBA" id="ARBA00022723"/>
    </source>
</evidence>
<keyword evidence="7 13" id="KW-0863">Zinc-finger</keyword>
<dbReference type="GO" id="GO:0008270">
    <property type="term" value="F:zinc ion binding"/>
    <property type="evidence" value="ECO:0007669"/>
    <property type="project" value="UniProtKB-KW"/>
</dbReference>
<reference evidence="16 17" key="1">
    <citation type="submission" date="2018-08" db="EMBL/GenBank/DDBJ databases">
        <title>Aphanomyces genome sequencing and annotation.</title>
        <authorList>
            <person name="Minardi D."/>
            <person name="Oidtmann B."/>
            <person name="Van Der Giezen M."/>
            <person name="Studholme D.J."/>
        </authorList>
    </citation>
    <scope>NUCLEOTIDE SEQUENCE [LARGE SCALE GENOMIC DNA]</scope>
    <source>
        <strain evidence="16 17">Kv</strain>
    </source>
</reference>
<evidence type="ECO:0000256" key="2">
    <source>
        <dbReference type="ARBA" id="ARBA00004370"/>
    </source>
</evidence>
<dbReference type="SUPFAM" id="SSF55729">
    <property type="entry name" value="Acyl-CoA N-acyltransferases (Nat)"/>
    <property type="match status" value="1"/>
</dbReference>
<keyword evidence="8" id="KW-0862">Zinc</keyword>
<evidence type="ECO:0000256" key="3">
    <source>
        <dbReference type="ARBA" id="ARBA00005816"/>
    </source>
</evidence>
<dbReference type="GO" id="GO:0007064">
    <property type="term" value="P:mitotic sister chromatid cohesion"/>
    <property type="evidence" value="ECO:0007669"/>
    <property type="project" value="TreeGrafter"/>
</dbReference>
<evidence type="ECO:0000259" key="15">
    <source>
        <dbReference type="PROSITE" id="PS51292"/>
    </source>
</evidence>
<comment type="similarity">
    <text evidence="3">Belongs to the acetyltransferase family. ECO subfamily.</text>
</comment>
<keyword evidence="9" id="KW-0472">Membrane</keyword>
<dbReference type="Proteomes" id="UP000265427">
    <property type="component" value="Unassembled WGS sequence"/>
</dbReference>
<evidence type="ECO:0000256" key="7">
    <source>
        <dbReference type="ARBA" id="ARBA00022771"/>
    </source>
</evidence>
<dbReference type="InterPro" id="IPR011016">
    <property type="entry name" value="Znf_RING-CH"/>
</dbReference>
<evidence type="ECO:0000256" key="8">
    <source>
        <dbReference type="ARBA" id="ARBA00022833"/>
    </source>
</evidence>
<evidence type="ECO:0000256" key="11">
    <source>
        <dbReference type="ARBA" id="ARBA00023306"/>
    </source>
</evidence>
<protein>
    <submittedName>
        <fullName evidence="16">Uncharacterized protein</fullName>
    </submittedName>
</protein>
<dbReference type="InterPro" id="IPR016181">
    <property type="entry name" value="Acyl_CoA_acyltransferase"/>
</dbReference>
<dbReference type="InterPro" id="IPR013083">
    <property type="entry name" value="Znf_RING/FYVE/PHD"/>
</dbReference>
<evidence type="ECO:0000313" key="17">
    <source>
        <dbReference type="Proteomes" id="UP000265427"/>
    </source>
</evidence>
<evidence type="ECO:0000256" key="13">
    <source>
        <dbReference type="PROSITE-ProRule" id="PRU00175"/>
    </source>
</evidence>
<evidence type="ECO:0000256" key="4">
    <source>
        <dbReference type="ARBA" id="ARBA00022679"/>
    </source>
</evidence>
<sequence length="543" mass="59400">MLLTVLIDDGAFGVDAMPSGWGAILPHCVTLRRKKPLYTSAFAFRITRTRPTEGGVALYKSLTPFIARALDAQYTIVRASIFGSFAKFKELLGDTPGTKSSSRANVSAGVLESMLIVTPFDMIKTRLQMDGSGQGAVVKGPGREVFAPLLSLLGVPPASSAIPMSAPPTTQSRIKTTNTPVHRFHEDGLRVLTIPPARRRRRKPTDDAVYTPMETTMPQHPDVLFHPSSCGLSLKAASSHTTFGSQSDTESASDFRAASAPCDAVVRVCLICDCTASRFPSPNELIPSPCKCSLSWVHLNCLEEYREASGRNSCPVCFTTWKKHKQHQQLFLDLGQKDIGERTCSACGLLYMHGVESDDRAHAQYCKKLGQGIVISGWRSERVHRTLDTKAARIIEIRGDDSSAHVKKLLQIKSLLDDALGLVDEGAFLKQKHFVYLHQNRVVGVVSAEDVATGYELDSSSEIVSIDPSSQGHKVMVGVSHVWVHPSFRRQQIARALVDVMRQGFSYGMTIPTSKVAFSQPTNDGRLFAAQYCAPHPLLIYSS</sequence>
<dbReference type="Pfam" id="PF13880">
    <property type="entry name" value="Acetyltransf_13"/>
    <property type="match status" value="1"/>
</dbReference>
<dbReference type="Pfam" id="PF13878">
    <property type="entry name" value="zf-C2H2_3"/>
    <property type="match status" value="1"/>
</dbReference>
<dbReference type="PROSITE" id="PS51292">
    <property type="entry name" value="ZF_RING_CH"/>
    <property type="match status" value="1"/>
</dbReference>
<accession>A0A397APF0</accession>
<dbReference type="CDD" id="cd04301">
    <property type="entry name" value="NAT_SF"/>
    <property type="match status" value="1"/>
</dbReference>
<dbReference type="GO" id="GO:0000785">
    <property type="term" value="C:chromatin"/>
    <property type="evidence" value="ECO:0007669"/>
    <property type="project" value="TreeGrafter"/>
</dbReference>
<dbReference type="AlphaFoldDB" id="A0A397APF0"/>
<dbReference type="Gene3D" id="3.30.40.10">
    <property type="entry name" value="Zinc/RING finger domain, C3HC4 (zinc finger)"/>
    <property type="match status" value="1"/>
</dbReference>
<comment type="subcellular location">
    <subcellularLocation>
        <location evidence="2">Membrane</location>
    </subcellularLocation>
    <subcellularLocation>
        <location evidence="1">Nucleus</location>
    </subcellularLocation>
</comment>
<dbReference type="PANTHER" id="PTHR45884:SF2">
    <property type="entry name" value="N-ACETYLTRANSFERASE ECO"/>
    <property type="match status" value="1"/>
</dbReference>
<dbReference type="Gene3D" id="3.40.630.30">
    <property type="match status" value="1"/>
</dbReference>
<dbReference type="EMBL" id="QUSZ01005947">
    <property type="protein sequence ID" value="RHY07517.1"/>
    <property type="molecule type" value="Genomic_DNA"/>
</dbReference>
<keyword evidence="5" id="KW-0812">Transmembrane</keyword>
<dbReference type="InterPro" id="IPR023395">
    <property type="entry name" value="MCP_dom_sf"/>
</dbReference>
<dbReference type="PROSITE" id="PS50089">
    <property type="entry name" value="ZF_RING_2"/>
    <property type="match status" value="1"/>
</dbReference>
<name>A0A397APF0_APHAT</name>
<organism evidence="16 17">
    <name type="scientific">Aphanomyces astaci</name>
    <name type="common">Crayfish plague agent</name>
    <dbReference type="NCBI Taxonomy" id="112090"/>
    <lineage>
        <taxon>Eukaryota</taxon>
        <taxon>Sar</taxon>
        <taxon>Stramenopiles</taxon>
        <taxon>Oomycota</taxon>
        <taxon>Saprolegniomycetes</taxon>
        <taxon>Saprolegniales</taxon>
        <taxon>Verrucalvaceae</taxon>
        <taxon>Aphanomyces</taxon>
    </lineage>
</organism>
<comment type="caution">
    <text evidence="16">The sequence shown here is derived from an EMBL/GenBank/DDBJ whole genome shotgun (WGS) entry which is preliminary data.</text>
</comment>
<evidence type="ECO:0000256" key="9">
    <source>
        <dbReference type="ARBA" id="ARBA00023136"/>
    </source>
</evidence>
<keyword evidence="11" id="KW-0131">Cell cycle</keyword>
<evidence type="ECO:0000256" key="10">
    <source>
        <dbReference type="ARBA" id="ARBA00023242"/>
    </source>
</evidence>
<dbReference type="VEuPathDB" id="FungiDB:H257_07176"/>
<evidence type="ECO:0000256" key="1">
    <source>
        <dbReference type="ARBA" id="ARBA00004123"/>
    </source>
</evidence>
<dbReference type="InterPro" id="IPR001841">
    <property type="entry name" value="Znf_RING"/>
</dbReference>
<keyword evidence="4" id="KW-0808">Transferase</keyword>
<keyword evidence="12" id="KW-0012">Acyltransferase</keyword>
<feature type="domain" description="RING-CH-type" evidence="15">
    <location>
        <begin position="261"/>
        <end position="324"/>
    </location>
</feature>
<evidence type="ECO:0000256" key="5">
    <source>
        <dbReference type="ARBA" id="ARBA00022692"/>
    </source>
</evidence>
<dbReference type="PANTHER" id="PTHR45884">
    <property type="entry name" value="N-ACETYLTRANSFERASE ECO"/>
    <property type="match status" value="1"/>
</dbReference>
<dbReference type="VEuPathDB" id="FungiDB:H257_07177"/>
<dbReference type="InterPro" id="IPR028005">
    <property type="entry name" value="AcTrfase_ESCO_Znf_dom"/>
</dbReference>
<dbReference type="SMART" id="SM00744">
    <property type="entry name" value="RINGv"/>
    <property type="match status" value="1"/>
</dbReference>
<dbReference type="SUPFAM" id="SSF103506">
    <property type="entry name" value="Mitochondrial carrier"/>
    <property type="match status" value="1"/>
</dbReference>
<dbReference type="InterPro" id="IPR028009">
    <property type="entry name" value="ESCO_Acetyltransf_dom"/>
</dbReference>
<evidence type="ECO:0000256" key="12">
    <source>
        <dbReference type="ARBA" id="ARBA00023315"/>
    </source>
</evidence>
<dbReference type="GO" id="GO:0005634">
    <property type="term" value="C:nucleus"/>
    <property type="evidence" value="ECO:0007669"/>
    <property type="project" value="UniProtKB-SubCell"/>
</dbReference>